<sequence>MRCKIKQMQGAALLLVIMITAIMSIIMTLMLHQSKLDSKLASIVKQRSKAELKLRSTQAEFIYHFMTTPLSFVGPNYSAPGYAFDTIVDSFDGQKAIFNRVTVSVQDVTGLVSLLPLDEKSLNALLVAQGFDNDSLLAFYDRFNDWQDLDSLTRLSGKELGDYQEYPYFPSNIVIQSVEEMAYLLDNEVYTSIRPFLVLYGSGYMNRHFTPEALYSAAGIESNSNNKEYISSLNSSESEVDFPSGRYLVRLSYSDNGVFLSKQFHLLRGLGTLQPFFITNEQLF</sequence>
<dbReference type="Gene3D" id="1.10.40.60">
    <property type="entry name" value="EpsJ-like"/>
    <property type="match status" value="1"/>
</dbReference>
<gene>
    <name evidence="3" type="ORF">EMK97_05990</name>
</gene>
<feature type="transmembrane region" description="Helical" evidence="1">
    <location>
        <begin position="12"/>
        <end position="31"/>
    </location>
</feature>
<name>A0A4P6P253_9GAMM</name>
<accession>A0A4P6P253</accession>
<keyword evidence="1" id="KW-0472">Membrane</keyword>
<evidence type="ECO:0000313" key="3">
    <source>
        <dbReference type="EMBL" id="QBG35301.1"/>
    </source>
</evidence>
<dbReference type="EMBL" id="CP034759">
    <property type="protein sequence ID" value="QBG35301.1"/>
    <property type="molecule type" value="Genomic_DNA"/>
</dbReference>
<evidence type="ECO:0000256" key="1">
    <source>
        <dbReference type="SAM" id="Phobius"/>
    </source>
</evidence>
<organism evidence="3 4">
    <name type="scientific">Litorilituus sediminis</name>
    <dbReference type="NCBI Taxonomy" id="718192"/>
    <lineage>
        <taxon>Bacteria</taxon>
        <taxon>Pseudomonadati</taxon>
        <taxon>Pseudomonadota</taxon>
        <taxon>Gammaproteobacteria</taxon>
        <taxon>Alteromonadales</taxon>
        <taxon>Colwelliaceae</taxon>
        <taxon>Litorilituus</taxon>
    </lineage>
</organism>
<protein>
    <recommendedName>
        <fullName evidence="2">T2SS protein K first SAM-like domain-containing protein</fullName>
    </recommendedName>
</protein>
<keyword evidence="1" id="KW-0812">Transmembrane</keyword>
<dbReference type="OrthoDB" id="9181871at2"/>
<evidence type="ECO:0000313" key="4">
    <source>
        <dbReference type="Proteomes" id="UP000290244"/>
    </source>
</evidence>
<dbReference type="Pfam" id="PF21687">
    <property type="entry name" value="T2SSK_1st"/>
    <property type="match status" value="1"/>
</dbReference>
<dbReference type="InterPro" id="IPR038072">
    <property type="entry name" value="GspK_central_sf"/>
</dbReference>
<dbReference type="AlphaFoldDB" id="A0A4P6P253"/>
<dbReference type="KEGG" id="lsd:EMK97_05990"/>
<keyword evidence="1" id="KW-1133">Transmembrane helix</keyword>
<evidence type="ECO:0000259" key="2">
    <source>
        <dbReference type="Pfam" id="PF21687"/>
    </source>
</evidence>
<dbReference type="SUPFAM" id="SSF158544">
    <property type="entry name" value="GspK insert domain-like"/>
    <property type="match status" value="1"/>
</dbReference>
<feature type="domain" description="T2SS protein K first SAM-like" evidence="2">
    <location>
        <begin position="117"/>
        <end position="200"/>
    </location>
</feature>
<proteinExistence type="predicted"/>
<reference evidence="3 4" key="1">
    <citation type="submission" date="2018-12" db="EMBL/GenBank/DDBJ databases">
        <title>Complete genome of Litorilituus sediminis.</title>
        <authorList>
            <person name="Liu A."/>
            <person name="Rong J."/>
        </authorList>
    </citation>
    <scope>NUCLEOTIDE SEQUENCE [LARGE SCALE GENOMIC DNA]</scope>
    <source>
        <strain evidence="3 4">JCM 17549</strain>
    </source>
</reference>
<dbReference type="Proteomes" id="UP000290244">
    <property type="component" value="Chromosome"/>
</dbReference>
<dbReference type="InterPro" id="IPR049031">
    <property type="entry name" value="T2SSK_SAM-like_1st"/>
</dbReference>
<keyword evidence="4" id="KW-1185">Reference proteome</keyword>
<dbReference type="RefSeq" id="WP_130600342.1">
    <property type="nucleotide sequence ID" value="NZ_CP034759.1"/>
</dbReference>